<name>A0ACC6M434_9BACI</name>
<dbReference type="EMBL" id="JAWZSR010000003">
    <property type="protein sequence ID" value="MDX8045719.1"/>
    <property type="molecule type" value="Genomic_DNA"/>
</dbReference>
<gene>
    <name evidence="1" type="ORF">SH601_06925</name>
</gene>
<dbReference type="Proteomes" id="UP001277972">
    <property type="component" value="Unassembled WGS sequence"/>
</dbReference>
<sequence length="96" mass="11168">MELLIEAGIFSLLIVASILIARVATKKGRNYAKNIRKLSKQQWFKEFTNTYTPLFVQHDAYRSFIANANVEEVIRDEAKQALFKREILQLMAKHNL</sequence>
<accession>A0ACC6M434</accession>
<organism evidence="1 2">
    <name type="scientific">Gracilibacillus pellucidus</name>
    <dbReference type="NCBI Taxonomy" id="3095368"/>
    <lineage>
        <taxon>Bacteria</taxon>
        <taxon>Bacillati</taxon>
        <taxon>Bacillota</taxon>
        <taxon>Bacilli</taxon>
        <taxon>Bacillales</taxon>
        <taxon>Bacillaceae</taxon>
        <taxon>Gracilibacillus</taxon>
    </lineage>
</organism>
<reference evidence="1" key="1">
    <citation type="submission" date="2023-11" db="EMBL/GenBank/DDBJ databases">
        <title>Gracilibacillus pellucida a moderately halophilic bacterium isolated from saline soil in Xinjiang province.</title>
        <authorList>
            <person name="Zhang Z."/>
            <person name="Tan F."/>
            <person name="Wang Y."/>
            <person name="Xia M."/>
        </authorList>
    </citation>
    <scope>NUCLEOTIDE SEQUENCE</scope>
    <source>
        <strain evidence="1">S3-1-1</strain>
    </source>
</reference>
<protein>
    <submittedName>
        <fullName evidence="1">Uncharacterized protein</fullName>
    </submittedName>
</protein>
<evidence type="ECO:0000313" key="2">
    <source>
        <dbReference type="Proteomes" id="UP001277972"/>
    </source>
</evidence>
<evidence type="ECO:0000313" key="1">
    <source>
        <dbReference type="EMBL" id="MDX8045719.1"/>
    </source>
</evidence>
<comment type="caution">
    <text evidence="1">The sequence shown here is derived from an EMBL/GenBank/DDBJ whole genome shotgun (WGS) entry which is preliminary data.</text>
</comment>
<keyword evidence="2" id="KW-1185">Reference proteome</keyword>
<proteinExistence type="predicted"/>